<keyword evidence="2" id="KW-0548">Nucleotidyltransferase</keyword>
<evidence type="ECO:0000313" key="3">
    <source>
        <dbReference type="Proteomes" id="UP001054854"/>
    </source>
</evidence>
<sequence length="579" mass="66786">MNGPANALDWNSIDWAKAENDVRRLRQRIFKATQDGDIKKVRNLQKLMLRSFSNTLVSVRRVTQQSAGRKTAGIDKERALTANSRARLATETNRLSQPWRARPVKRVYIPKSNGKQRPLGIPVIRDRALQARVENAMEPEWEARFEPRSYGFRPGRGCHDAIEAIYCVARGRSKRQWVLDADLAGAFDHISHDHLLKAIGRFPARELIYRWLKAGVMEDGRFLATDEGTPQGGVISPLLMNIALHGLETAAGCQYKVLKSGREPEAVPGTPVLVRYADDFVALCHSEEEARRVRRKLDEWLRPRGLAFNEKKTRVVHLDEGFDFLGFNVRRYSGKLLIKPSKEAVKRFRARLRTEMISLRGANVGAALRRVVPITRGWAAYYRIGVSSKAFGSLDNYVWKLTYKWAKYRHPNKSRYWVCDRYFGRFNRERRDRWVFGDHATGAHLQKLAWTKIVRHVKVRGSASMDDPALATYWNDRRKRQARALPLDKKALSLAYLQRGLCPLCRKALIAGAEFEREDPRFWAEWFWIQLRGGGLNRHHLTYRKNGGTDEKKNLILVHADCHQMHHAMIDRRPTTQVL</sequence>
<evidence type="ECO:0000259" key="1">
    <source>
        <dbReference type="PROSITE" id="PS50878"/>
    </source>
</evidence>
<dbReference type="PROSITE" id="PS50878">
    <property type="entry name" value="RT_POL"/>
    <property type="match status" value="1"/>
</dbReference>
<dbReference type="InterPro" id="IPR043502">
    <property type="entry name" value="DNA/RNA_pol_sf"/>
</dbReference>
<dbReference type="RefSeq" id="WP_236256226.1">
    <property type="nucleotide sequence ID" value="NZ_BNEK01000002.1"/>
</dbReference>
<feature type="domain" description="Reverse transcriptase" evidence="1">
    <location>
        <begin position="90"/>
        <end position="329"/>
    </location>
</feature>
<dbReference type="Pfam" id="PF01844">
    <property type="entry name" value="HNH"/>
    <property type="match status" value="1"/>
</dbReference>
<dbReference type="EMBL" id="BNEK01000002">
    <property type="protein sequence ID" value="GHJ26922.1"/>
    <property type="molecule type" value="Genomic_DNA"/>
</dbReference>
<dbReference type="Pfam" id="PF00078">
    <property type="entry name" value="RVT_1"/>
    <property type="match status" value="1"/>
</dbReference>
<dbReference type="NCBIfam" id="TIGR04416">
    <property type="entry name" value="group_II_RT_mat"/>
    <property type="match status" value="1"/>
</dbReference>
<evidence type="ECO:0000313" key="2">
    <source>
        <dbReference type="EMBL" id="GHJ26922.1"/>
    </source>
</evidence>
<dbReference type="InterPro" id="IPR030931">
    <property type="entry name" value="Group_II_RT_mat"/>
</dbReference>
<protein>
    <submittedName>
        <fullName evidence="2">Group II intron reverse transcriptase/maturase</fullName>
    </submittedName>
</protein>
<reference evidence="2" key="1">
    <citation type="submission" date="2024-05" db="EMBL/GenBank/DDBJ databases">
        <title>Whole genome shotgun sequence of Streptomyces hygroscopicus NBRC 113678.</title>
        <authorList>
            <person name="Komaki H."/>
            <person name="Tamura T."/>
        </authorList>
    </citation>
    <scope>NUCLEOTIDE SEQUENCE</scope>
    <source>
        <strain evidence="2">N11-34</strain>
    </source>
</reference>
<accession>A0ABQ3TUB1</accession>
<keyword evidence="2" id="KW-0695">RNA-directed DNA polymerase</keyword>
<dbReference type="Proteomes" id="UP001054854">
    <property type="component" value="Unassembled WGS sequence"/>
</dbReference>
<dbReference type="InterPro" id="IPR003615">
    <property type="entry name" value="HNH_nuc"/>
</dbReference>
<name>A0ABQ3TUB1_STRHY</name>
<dbReference type="PANTHER" id="PTHR34047">
    <property type="entry name" value="NUCLEAR INTRON MATURASE 1, MITOCHONDRIAL-RELATED"/>
    <property type="match status" value="1"/>
</dbReference>
<dbReference type="InterPro" id="IPR051083">
    <property type="entry name" value="GrpII_Intron_Splice-Mob/Def"/>
</dbReference>
<dbReference type="InterPro" id="IPR002711">
    <property type="entry name" value="HNH"/>
</dbReference>
<dbReference type="Gene3D" id="1.10.30.50">
    <property type="match status" value="1"/>
</dbReference>
<dbReference type="InterPro" id="IPR025960">
    <property type="entry name" value="RVT_N"/>
</dbReference>
<comment type="caution">
    <text evidence="2">The sequence shown here is derived from an EMBL/GenBank/DDBJ whole genome shotgun (WGS) entry which is preliminary data.</text>
</comment>
<organism evidence="2 3">
    <name type="scientific">Streptomyces hygroscopicus</name>
    <dbReference type="NCBI Taxonomy" id="1912"/>
    <lineage>
        <taxon>Bacteria</taxon>
        <taxon>Bacillati</taxon>
        <taxon>Actinomycetota</taxon>
        <taxon>Actinomycetes</taxon>
        <taxon>Kitasatosporales</taxon>
        <taxon>Streptomycetaceae</taxon>
        <taxon>Streptomyces</taxon>
        <taxon>Streptomyces violaceusniger group</taxon>
    </lineage>
</organism>
<keyword evidence="2" id="KW-0808">Transferase</keyword>
<dbReference type="Pfam" id="PF13655">
    <property type="entry name" value="RVT_N"/>
    <property type="match status" value="1"/>
</dbReference>
<dbReference type="InterPro" id="IPR000477">
    <property type="entry name" value="RT_dom"/>
</dbReference>
<dbReference type="SUPFAM" id="SSF56672">
    <property type="entry name" value="DNA/RNA polymerases"/>
    <property type="match status" value="1"/>
</dbReference>
<dbReference type="CDD" id="cd00085">
    <property type="entry name" value="HNHc"/>
    <property type="match status" value="1"/>
</dbReference>
<gene>
    <name evidence="2" type="ORF">TPA0910_13550</name>
</gene>
<dbReference type="GO" id="GO:0003964">
    <property type="term" value="F:RNA-directed DNA polymerase activity"/>
    <property type="evidence" value="ECO:0007669"/>
    <property type="project" value="UniProtKB-KW"/>
</dbReference>
<dbReference type="Pfam" id="PF08388">
    <property type="entry name" value="GIIM"/>
    <property type="match status" value="1"/>
</dbReference>
<proteinExistence type="predicted"/>
<dbReference type="CDD" id="cd01651">
    <property type="entry name" value="RT_G2_intron"/>
    <property type="match status" value="1"/>
</dbReference>
<keyword evidence="3" id="KW-1185">Reference proteome</keyword>
<dbReference type="InterPro" id="IPR013597">
    <property type="entry name" value="Mat_intron_G2"/>
</dbReference>
<dbReference type="PANTHER" id="PTHR34047:SF10">
    <property type="entry name" value="GROUP II INTRON-ASSOCIATED OPEN READING FRAME"/>
    <property type="match status" value="1"/>
</dbReference>